<keyword evidence="4 7" id="KW-0472">Membrane</keyword>
<reference evidence="9" key="1">
    <citation type="submission" date="2021-07" db="EMBL/GenBank/DDBJ databases">
        <authorList>
            <person name="Durling M."/>
        </authorList>
    </citation>
    <scope>NUCLEOTIDE SEQUENCE</scope>
</reference>
<comment type="subcellular location">
    <subcellularLocation>
        <location evidence="1">Membrane</location>
        <topology evidence="1">Multi-pass membrane protein</topology>
    </subcellularLocation>
</comment>
<feature type="transmembrane region" description="Helical" evidence="7">
    <location>
        <begin position="98"/>
        <end position="119"/>
    </location>
</feature>
<feature type="compositionally biased region" description="Polar residues" evidence="6">
    <location>
        <begin position="336"/>
        <end position="345"/>
    </location>
</feature>
<feature type="transmembrane region" description="Helical" evidence="7">
    <location>
        <begin position="195"/>
        <end position="213"/>
    </location>
</feature>
<dbReference type="EMBL" id="CAJVRL010000057">
    <property type="protein sequence ID" value="CAG8954818.1"/>
    <property type="molecule type" value="Genomic_DNA"/>
</dbReference>
<protein>
    <recommendedName>
        <fullName evidence="8">Rhodopsin domain-containing protein</fullName>
    </recommendedName>
</protein>
<evidence type="ECO:0000313" key="9">
    <source>
        <dbReference type="EMBL" id="CAG8954818.1"/>
    </source>
</evidence>
<evidence type="ECO:0000259" key="8">
    <source>
        <dbReference type="Pfam" id="PF20684"/>
    </source>
</evidence>
<sequence length="384" mass="43227">MDPQTFTPTVNPAAVQKPLFLGIIWAGTAICSCALAFRIYVRGKFFHKLLIDDFFACFAWVLQLSTAILWTVISSSLYEMLSVLSGQAYPTATFLHSLGQYLHGSLAVLLMFYLGLWTIKINFLLFFRKLGDQVKNYYRIYWWIVTVFTMAAGAVCIGTIQYSCLAIPTVQSLDGKCTQPEAIRFQDITLKVNCGLDVVTDAMILSMPISMLWRVHMSLKRKLQLGGLFSLVIITMVIAIVRVTVISNQAASSGRNQVEITWLYMWHFIENSVALLVACLASFRTLFAAKERQATEEERIKREQAIRERGPRSRVLWARAKHFQDSLFNTMKTTEGTTKVASQRSDGMEYPLKPVGNGKNSYDIEHTEPTFNQSLNSVPSHGGA</sequence>
<evidence type="ECO:0000256" key="3">
    <source>
        <dbReference type="ARBA" id="ARBA00022989"/>
    </source>
</evidence>
<feature type="region of interest" description="Disordered" evidence="6">
    <location>
        <begin position="336"/>
        <end position="384"/>
    </location>
</feature>
<evidence type="ECO:0000256" key="5">
    <source>
        <dbReference type="ARBA" id="ARBA00038359"/>
    </source>
</evidence>
<name>A0A9N9PTR4_9HELO</name>
<feature type="domain" description="Rhodopsin" evidence="8">
    <location>
        <begin position="38"/>
        <end position="288"/>
    </location>
</feature>
<dbReference type="PANTHER" id="PTHR33048:SF47">
    <property type="entry name" value="INTEGRAL MEMBRANE PROTEIN-RELATED"/>
    <property type="match status" value="1"/>
</dbReference>
<dbReference type="InterPro" id="IPR052337">
    <property type="entry name" value="SAT4-like"/>
</dbReference>
<evidence type="ECO:0000256" key="1">
    <source>
        <dbReference type="ARBA" id="ARBA00004141"/>
    </source>
</evidence>
<accession>A0A9N9PTR4</accession>
<dbReference type="PANTHER" id="PTHR33048">
    <property type="entry name" value="PTH11-LIKE INTEGRAL MEMBRANE PROTEIN (AFU_ORTHOLOGUE AFUA_5G11245)"/>
    <property type="match status" value="1"/>
</dbReference>
<feature type="transmembrane region" description="Helical" evidence="7">
    <location>
        <begin position="20"/>
        <end position="41"/>
    </location>
</feature>
<evidence type="ECO:0000256" key="2">
    <source>
        <dbReference type="ARBA" id="ARBA00022692"/>
    </source>
</evidence>
<feature type="transmembrane region" description="Helical" evidence="7">
    <location>
        <begin position="140"/>
        <end position="162"/>
    </location>
</feature>
<organism evidence="9 10">
    <name type="scientific">Hymenoscyphus fraxineus</name>
    <dbReference type="NCBI Taxonomy" id="746836"/>
    <lineage>
        <taxon>Eukaryota</taxon>
        <taxon>Fungi</taxon>
        <taxon>Dikarya</taxon>
        <taxon>Ascomycota</taxon>
        <taxon>Pezizomycotina</taxon>
        <taxon>Leotiomycetes</taxon>
        <taxon>Helotiales</taxon>
        <taxon>Helotiaceae</taxon>
        <taxon>Hymenoscyphus</taxon>
    </lineage>
</organism>
<dbReference type="Pfam" id="PF20684">
    <property type="entry name" value="Fung_rhodopsin"/>
    <property type="match status" value="1"/>
</dbReference>
<gene>
    <name evidence="9" type="ORF">HYFRA_00004744</name>
</gene>
<comment type="similarity">
    <text evidence="5">Belongs to the SAT4 family.</text>
</comment>
<evidence type="ECO:0000256" key="6">
    <source>
        <dbReference type="SAM" id="MobiDB-lite"/>
    </source>
</evidence>
<keyword evidence="10" id="KW-1185">Reference proteome</keyword>
<proteinExistence type="inferred from homology"/>
<dbReference type="AlphaFoldDB" id="A0A9N9PTR4"/>
<feature type="compositionally biased region" description="Polar residues" evidence="6">
    <location>
        <begin position="369"/>
        <end position="384"/>
    </location>
</feature>
<feature type="transmembrane region" description="Helical" evidence="7">
    <location>
        <begin position="225"/>
        <end position="244"/>
    </location>
</feature>
<keyword evidence="3 7" id="KW-1133">Transmembrane helix</keyword>
<dbReference type="OrthoDB" id="444631at2759"/>
<keyword evidence="2 7" id="KW-0812">Transmembrane</keyword>
<evidence type="ECO:0000313" key="10">
    <source>
        <dbReference type="Proteomes" id="UP000696280"/>
    </source>
</evidence>
<comment type="caution">
    <text evidence="9">The sequence shown here is derived from an EMBL/GenBank/DDBJ whole genome shotgun (WGS) entry which is preliminary data.</text>
</comment>
<evidence type="ECO:0000256" key="7">
    <source>
        <dbReference type="SAM" id="Phobius"/>
    </source>
</evidence>
<dbReference type="Proteomes" id="UP000696280">
    <property type="component" value="Unassembled WGS sequence"/>
</dbReference>
<dbReference type="InterPro" id="IPR049326">
    <property type="entry name" value="Rhodopsin_dom_fungi"/>
</dbReference>
<feature type="transmembrane region" description="Helical" evidence="7">
    <location>
        <begin position="53"/>
        <end position="78"/>
    </location>
</feature>
<dbReference type="GO" id="GO:0016020">
    <property type="term" value="C:membrane"/>
    <property type="evidence" value="ECO:0007669"/>
    <property type="project" value="UniProtKB-SubCell"/>
</dbReference>
<evidence type="ECO:0000256" key="4">
    <source>
        <dbReference type="ARBA" id="ARBA00023136"/>
    </source>
</evidence>
<feature type="non-terminal residue" evidence="9">
    <location>
        <position position="384"/>
    </location>
</feature>
<feature type="transmembrane region" description="Helical" evidence="7">
    <location>
        <begin position="264"/>
        <end position="283"/>
    </location>
</feature>